<sequence length="58" mass="6863">MMLKCMSYRQTQLPRETFPCLNLFPITLNRMQNGEILWLCKCHDLSQIEGFLNVKCVI</sequence>
<dbReference type="EMBL" id="GBXM01011116">
    <property type="protein sequence ID" value="JAH97461.1"/>
    <property type="molecule type" value="Transcribed_RNA"/>
</dbReference>
<reference evidence="1" key="1">
    <citation type="submission" date="2014-11" db="EMBL/GenBank/DDBJ databases">
        <authorList>
            <person name="Amaro Gonzalez C."/>
        </authorList>
    </citation>
    <scope>NUCLEOTIDE SEQUENCE</scope>
</reference>
<organism evidence="1">
    <name type="scientific">Anguilla anguilla</name>
    <name type="common">European freshwater eel</name>
    <name type="synonym">Muraena anguilla</name>
    <dbReference type="NCBI Taxonomy" id="7936"/>
    <lineage>
        <taxon>Eukaryota</taxon>
        <taxon>Metazoa</taxon>
        <taxon>Chordata</taxon>
        <taxon>Craniata</taxon>
        <taxon>Vertebrata</taxon>
        <taxon>Euteleostomi</taxon>
        <taxon>Actinopterygii</taxon>
        <taxon>Neopterygii</taxon>
        <taxon>Teleostei</taxon>
        <taxon>Anguilliformes</taxon>
        <taxon>Anguillidae</taxon>
        <taxon>Anguilla</taxon>
    </lineage>
</organism>
<accession>A0A0E9X4S8</accession>
<protein>
    <submittedName>
        <fullName evidence="1">Uncharacterized protein</fullName>
    </submittedName>
</protein>
<proteinExistence type="predicted"/>
<name>A0A0E9X4S8_ANGAN</name>
<dbReference type="AlphaFoldDB" id="A0A0E9X4S8"/>
<reference evidence="1" key="2">
    <citation type="journal article" date="2015" name="Fish Shellfish Immunol.">
        <title>Early steps in the European eel (Anguilla anguilla)-Vibrio vulnificus interaction in the gills: Role of the RtxA13 toxin.</title>
        <authorList>
            <person name="Callol A."/>
            <person name="Pajuelo D."/>
            <person name="Ebbesson L."/>
            <person name="Teles M."/>
            <person name="MacKenzie S."/>
            <person name="Amaro C."/>
        </authorList>
    </citation>
    <scope>NUCLEOTIDE SEQUENCE</scope>
</reference>
<evidence type="ECO:0000313" key="1">
    <source>
        <dbReference type="EMBL" id="JAH97461.1"/>
    </source>
</evidence>